<evidence type="ECO:0000313" key="2">
    <source>
        <dbReference type="Proteomes" id="UP000095281"/>
    </source>
</evidence>
<name>A0A1I8BEA4_MELHA</name>
<dbReference type="Proteomes" id="UP000095281">
    <property type="component" value="Unplaced"/>
</dbReference>
<feature type="transmembrane region" description="Helical" evidence="1">
    <location>
        <begin position="21"/>
        <end position="41"/>
    </location>
</feature>
<evidence type="ECO:0000256" key="1">
    <source>
        <dbReference type="SAM" id="Phobius"/>
    </source>
</evidence>
<reference evidence="3" key="1">
    <citation type="submission" date="2016-11" db="UniProtKB">
        <authorList>
            <consortium name="WormBaseParasite"/>
        </authorList>
    </citation>
    <scope>IDENTIFICATION</scope>
</reference>
<dbReference type="AlphaFoldDB" id="A0A1I8BEA4"/>
<organism evidence="2 3">
    <name type="scientific">Meloidogyne hapla</name>
    <name type="common">Root-knot nematode worm</name>
    <dbReference type="NCBI Taxonomy" id="6305"/>
    <lineage>
        <taxon>Eukaryota</taxon>
        <taxon>Metazoa</taxon>
        <taxon>Ecdysozoa</taxon>
        <taxon>Nematoda</taxon>
        <taxon>Chromadorea</taxon>
        <taxon>Rhabditida</taxon>
        <taxon>Tylenchina</taxon>
        <taxon>Tylenchomorpha</taxon>
        <taxon>Tylenchoidea</taxon>
        <taxon>Meloidogynidae</taxon>
        <taxon>Meloidogyninae</taxon>
        <taxon>Meloidogyne</taxon>
    </lineage>
</organism>
<sequence length="117" mass="13896">MPLPKIKKEIEDKVKSYYGRYGLAAASSLCGVPHIYVLYIWSTMKNKNQPNMEDKFAKIEEFMVKCAEKHKKRNQLLGYKNIFESEYDEYDNFLEKYGFVTKKKTTKYNDHTTNNFV</sequence>
<keyword evidence="2" id="KW-1185">Reference proteome</keyword>
<keyword evidence="1" id="KW-0812">Transmembrane</keyword>
<protein>
    <submittedName>
        <fullName evidence="3">Uncharacterized protein</fullName>
    </submittedName>
</protein>
<keyword evidence="1" id="KW-1133">Transmembrane helix</keyword>
<proteinExistence type="predicted"/>
<dbReference type="WBParaSite" id="MhA1_Contig2067.frz3.gene5">
    <property type="protein sequence ID" value="MhA1_Contig2067.frz3.gene5"/>
    <property type="gene ID" value="MhA1_Contig2067.frz3.gene5"/>
</dbReference>
<accession>A0A1I8BEA4</accession>
<keyword evidence="1" id="KW-0472">Membrane</keyword>
<evidence type="ECO:0000313" key="3">
    <source>
        <dbReference type="WBParaSite" id="MhA1_Contig2067.frz3.gene5"/>
    </source>
</evidence>